<dbReference type="PANTHER" id="PTHR36117">
    <property type="entry name" value="4-HYDROXYPHENYLACETATE 3-MONOOXYGENASE-RELATED"/>
    <property type="match status" value="1"/>
</dbReference>
<evidence type="ECO:0000259" key="4">
    <source>
        <dbReference type="Pfam" id="PF03241"/>
    </source>
</evidence>
<dbReference type="RefSeq" id="WP_345246392.1">
    <property type="nucleotide sequence ID" value="NZ_BAABHD010000072.1"/>
</dbReference>
<organism evidence="6 7">
    <name type="scientific">Nibrella saemangeumensis</name>
    <dbReference type="NCBI Taxonomy" id="1084526"/>
    <lineage>
        <taxon>Bacteria</taxon>
        <taxon>Pseudomonadati</taxon>
        <taxon>Bacteroidota</taxon>
        <taxon>Cytophagia</taxon>
        <taxon>Cytophagales</taxon>
        <taxon>Spirosomataceae</taxon>
        <taxon>Nibrella</taxon>
    </lineage>
</organism>
<keyword evidence="1" id="KW-0285">Flavoprotein</keyword>
<dbReference type="InterPro" id="IPR009100">
    <property type="entry name" value="AcylCoA_DH/oxidase_NM_dom_sf"/>
</dbReference>
<comment type="caution">
    <text evidence="6">The sequence shown here is derived from an EMBL/GenBank/DDBJ whole genome shotgun (WGS) entry which is preliminary data.</text>
</comment>
<dbReference type="SUPFAM" id="SSF47203">
    <property type="entry name" value="Acyl-CoA dehydrogenase C-terminal domain-like"/>
    <property type="match status" value="1"/>
</dbReference>
<dbReference type="InterPro" id="IPR004925">
    <property type="entry name" value="HpaB/PvcC/4-BUDH"/>
</dbReference>
<reference evidence="7" key="1">
    <citation type="journal article" date="2019" name="Int. J. Syst. Evol. Microbiol.">
        <title>The Global Catalogue of Microorganisms (GCM) 10K type strain sequencing project: providing services to taxonomists for standard genome sequencing and annotation.</title>
        <authorList>
            <consortium name="The Broad Institute Genomics Platform"/>
            <consortium name="The Broad Institute Genome Sequencing Center for Infectious Disease"/>
            <person name="Wu L."/>
            <person name="Ma J."/>
        </authorList>
    </citation>
    <scope>NUCLEOTIDE SEQUENCE [LARGE SCALE GENOMIC DNA]</scope>
    <source>
        <strain evidence="7">JCM 17927</strain>
    </source>
</reference>
<sequence>MSRSKETAIAEGSLDIGHARGAKTGNSYIEGLRDSREVWLNGEKVDVTTHTAFKGNLTELARLYDLQHTPALQKQMTFVSPDTGNLVSYSYSLPDSPTELELKWRNSHIWMENSWGQLPRLPDFMSNVMVGVYDYRNELGLADPRFKQNAVNYYTYCREHDICLTHALGDPQIDRSGGPAIDPDMALRVMKETADGVIVCGAKQLATLAPVADEVLIYLSPSFAMREHKEFVLWAALPLATPGLKVLCREPQSHANEACGHSHPFAWRYDEQDAMLFFDNVLIPWERVLLLYNSEIAAKGFERINAWSLYSGQIRFYHRLQTFIGVASLLAESIGVNGFREICNSLGELASYAQMTKLVLKGLQQEAYLTNGGLYAPGDTTASGVFAAQVSPRLVEILKEIAASGLVMQPSEADLSNPELKPFLEKYMRGKDIDVYQKSRLFRLAWDLAGDSYGMRQELYEHWYRGDIVRNRINLFAQYDCKQIKQKLKSLISKPIQP</sequence>
<dbReference type="Proteomes" id="UP001501175">
    <property type="component" value="Unassembled WGS sequence"/>
</dbReference>
<dbReference type="EMBL" id="BAABHD010000072">
    <property type="protein sequence ID" value="GAA4462948.1"/>
    <property type="molecule type" value="Genomic_DNA"/>
</dbReference>
<evidence type="ECO:0000259" key="5">
    <source>
        <dbReference type="Pfam" id="PF11794"/>
    </source>
</evidence>
<keyword evidence="7" id="KW-1185">Reference proteome</keyword>
<dbReference type="Pfam" id="PF03241">
    <property type="entry name" value="HpaB"/>
    <property type="match status" value="1"/>
</dbReference>
<evidence type="ECO:0000313" key="6">
    <source>
        <dbReference type="EMBL" id="GAA4462948.1"/>
    </source>
</evidence>
<dbReference type="SUPFAM" id="SSF56645">
    <property type="entry name" value="Acyl-CoA dehydrogenase NM domain-like"/>
    <property type="match status" value="1"/>
</dbReference>
<dbReference type="Gene3D" id="1.10.3140.10">
    <property type="entry name" value="4-hydroxybutyryl-coa dehydratase, domain 1"/>
    <property type="match status" value="1"/>
</dbReference>
<dbReference type="InterPro" id="IPR024719">
    <property type="entry name" value="HpaB/PvcC/4-BUDH_C"/>
</dbReference>
<dbReference type="PANTHER" id="PTHR36117:SF3">
    <property type="entry name" value="4-HYDROXYPHENYLACETATE 3-MONOOXYGENASE-RELATED"/>
    <property type="match status" value="1"/>
</dbReference>
<evidence type="ECO:0000256" key="1">
    <source>
        <dbReference type="ARBA" id="ARBA00022630"/>
    </source>
</evidence>
<dbReference type="InterPro" id="IPR046373">
    <property type="entry name" value="Acyl-CoA_Oxase/DH_mid-dom_sf"/>
</dbReference>
<dbReference type="Gene3D" id="2.40.110.10">
    <property type="entry name" value="Butyryl-CoA Dehydrogenase, subunit A, domain 2"/>
    <property type="match status" value="1"/>
</dbReference>
<keyword evidence="3" id="KW-0560">Oxidoreductase</keyword>
<dbReference type="Gene3D" id="1.20.140.10">
    <property type="entry name" value="Butyryl-CoA Dehydrogenase, subunit A, domain 3"/>
    <property type="match status" value="1"/>
</dbReference>
<dbReference type="PIRSF" id="PIRSF000331">
    <property type="entry name" value="HpaA_HpaB"/>
    <property type="match status" value="1"/>
</dbReference>
<accession>A0ABP8N822</accession>
<evidence type="ECO:0000256" key="3">
    <source>
        <dbReference type="ARBA" id="ARBA00023002"/>
    </source>
</evidence>
<name>A0ABP8N822_9BACT</name>
<gene>
    <name evidence="6" type="primary">hpaB</name>
    <name evidence="6" type="ORF">GCM10023189_40300</name>
</gene>
<feature type="domain" description="HpaB/PvcC/4-BUDH C-terminal" evidence="4">
    <location>
        <begin position="302"/>
        <end position="491"/>
    </location>
</feature>
<proteinExistence type="predicted"/>
<keyword evidence="2" id="KW-0274">FAD</keyword>
<dbReference type="Pfam" id="PF11794">
    <property type="entry name" value="HpaB_N"/>
    <property type="match status" value="1"/>
</dbReference>
<evidence type="ECO:0000256" key="2">
    <source>
        <dbReference type="ARBA" id="ARBA00022827"/>
    </source>
</evidence>
<dbReference type="InterPro" id="IPR024674">
    <property type="entry name" value="HpaB/PvcC/4-BUDH_N"/>
</dbReference>
<protein>
    <submittedName>
        <fullName evidence="6">4-hydroxyphenylacetate 3-monooxygenase, oxygenase component</fullName>
    </submittedName>
</protein>
<feature type="domain" description="HpaB/PvcC/4-BUDH N-terminal" evidence="5">
    <location>
        <begin position="24"/>
        <end position="290"/>
    </location>
</feature>
<dbReference type="InterPro" id="IPR036250">
    <property type="entry name" value="AcylCo_DH-like_C"/>
</dbReference>
<evidence type="ECO:0000313" key="7">
    <source>
        <dbReference type="Proteomes" id="UP001501175"/>
    </source>
</evidence>